<organism evidence="1 2">
    <name type="scientific">Burkholderia lata (strain ATCC 17760 / DSM 23089 / LMG 22485 / NCIMB 9086 / R18194 / 383)</name>
    <dbReference type="NCBI Taxonomy" id="482957"/>
    <lineage>
        <taxon>Bacteria</taxon>
        <taxon>Pseudomonadati</taxon>
        <taxon>Pseudomonadota</taxon>
        <taxon>Betaproteobacteria</taxon>
        <taxon>Burkholderiales</taxon>
        <taxon>Burkholderiaceae</taxon>
        <taxon>Burkholderia</taxon>
        <taxon>Burkholderia cepacia complex</taxon>
    </lineage>
</organism>
<sequence>MLLAELSFLTHDSHAMADLIMPSHAVAVAECIKQVTVKRQSVMV</sequence>
<name>A0A6P3C519_BURL3</name>
<accession>A0A6P3C519</accession>
<dbReference type="AlphaFoldDB" id="A0A6P3C519"/>
<gene>
    <name evidence="1" type="ORF">BLA39750_07702</name>
</gene>
<dbReference type="Proteomes" id="UP000494110">
    <property type="component" value="Unassembled WGS sequence"/>
</dbReference>
<reference evidence="1 2" key="1">
    <citation type="submission" date="2019-09" db="EMBL/GenBank/DDBJ databases">
        <authorList>
            <person name="Depoorter E."/>
        </authorList>
    </citation>
    <scope>NUCLEOTIDE SEQUENCE [LARGE SCALE GENOMIC DNA]</scope>
    <source>
        <strain evidence="1">R-39750</strain>
    </source>
</reference>
<dbReference type="EMBL" id="CABVQN010000068">
    <property type="protein sequence ID" value="VWD63295.1"/>
    <property type="molecule type" value="Genomic_DNA"/>
</dbReference>
<evidence type="ECO:0000313" key="2">
    <source>
        <dbReference type="Proteomes" id="UP000494110"/>
    </source>
</evidence>
<protein>
    <submittedName>
        <fullName evidence="1">Uncharacterized protein</fullName>
    </submittedName>
</protein>
<evidence type="ECO:0000313" key="1">
    <source>
        <dbReference type="EMBL" id="VWD63295.1"/>
    </source>
</evidence>
<proteinExistence type="predicted"/>